<sequence length="412" mass="46857">MALKELLKQRVMERLNFSQEISDDYLKEVIQQEIVKVSKDYPMLLSDKIRLKQEVFYALRKLDILQDLLEDDTITEIMINGSENIFIEQYGKLHRYPGHFSDAEKLYQVIQQVASGANRMVNEKNPIVDARLEDGSRVNIILPPISIDGATMTIRKFAKEPMTLEWLCEREAFSEEIAQFLKILVKARYNIFISGGTGSGKTTLLNGMSNCIPKGERIITIEDSAELKLNGIENLVRLEMRNANAAGENKVDMNELIKAALRSRPDRIIVGEVRAEEALSMLNAMNTGHDGSISTGHANSSKDMLKRIETMVLMGVDMPVEAIRGQIASAIDVIIHLGRSYDGSRRLLEISEITGMTTGQIAVHQLFELDDEDQMQMKGELVNRRKLKEYGQYETYQKLMEYFKARDQPMEE</sequence>
<keyword evidence="4" id="KW-1185">Reference proteome</keyword>
<comment type="similarity">
    <text evidence="1">Belongs to the GSP E family.</text>
</comment>
<gene>
    <name evidence="3" type="ORF">AAAU51_06920</name>
</gene>
<organism evidence="3 4">
    <name type="scientific">Anaerostipes amylophilus</name>
    <dbReference type="NCBI Taxonomy" id="2981779"/>
    <lineage>
        <taxon>Bacteria</taxon>
        <taxon>Bacillati</taxon>
        <taxon>Bacillota</taxon>
        <taxon>Clostridia</taxon>
        <taxon>Lachnospirales</taxon>
        <taxon>Lachnospiraceae</taxon>
        <taxon>Anaerostipes</taxon>
    </lineage>
</organism>
<dbReference type="SUPFAM" id="SSF52540">
    <property type="entry name" value="P-loop containing nucleoside triphosphate hydrolases"/>
    <property type="match status" value="1"/>
</dbReference>
<reference evidence="3 4" key="1">
    <citation type="submission" date="2024-04" db="EMBL/GenBank/DDBJ databases">
        <title>Human intestinal bacterial collection.</title>
        <authorList>
            <person name="Pauvert C."/>
            <person name="Hitch T.C.A."/>
            <person name="Clavel T."/>
        </authorList>
    </citation>
    <scope>NUCLEOTIDE SEQUENCE [LARGE SCALE GENOMIC DNA]</scope>
    <source>
        <strain evidence="3 4">CLA-AA-H249</strain>
    </source>
</reference>
<dbReference type="InterPro" id="IPR027417">
    <property type="entry name" value="P-loop_NTPase"/>
</dbReference>
<comment type="caution">
    <text evidence="3">The sequence shown here is derived from an EMBL/GenBank/DDBJ whole genome shotgun (WGS) entry which is preliminary data.</text>
</comment>
<dbReference type="InterPro" id="IPR050921">
    <property type="entry name" value="T4SS_GSP_E_ATPase"/>
</dbReference>
<accession>A0ABV1IUM5</accession>
<dbReference type="Gene3D" id="3.40.50.300">
    <property type="entry name" value="P-loop containing nucleotide triphosphate hydrolases"/>
    <property type="match status" value="1"/>
</dbReference>
<dbReference type="Gene3D" id="3.30.450.380">
    <property type="match status" value="1"/>
</dbReference>
<proteinExistence type="inferred from homology"/>
<dbReference type="InterPro" id="IPR001482">
    <property type="entry name" value="T2SS/T4SS_dom"/>
</dbReference>
<dbReference type="CDD" id="cd01130">
    <property type="entry name" value="VirB11-like_ATPase"/>
    <property type="match status" value="1"/>
</dbReference>
<evidence type="ECO:0000259" key="2">
    <source>
        <dbReference type="Pfam" id="PF00437"/>
    </source>
</evidence>
<evidence type="ECO:0000256" key="1">
    <source>
        <dbReference type="ARBA" id="ARBA00006611"/>
    </source>
</evidence>
<dbReference type="PANTHER" id="PTHR30486:SF15">
    <property type="entry name" value="TYPE II_IV SECRETION SYSTEM ATPASE"/>
    <property type="match status" value="1"/>
</dbReference>
<dbReference type="PANTHER" id="PTHR30486">
    <property type="entry name" value="TWITCHING MOTILITY PROTEIN PILT"/>
    <property type="match status" value="1"/>
</dbReference>
<name>A0ABV1IUM5_9FIRM</name>
<dbReference type="EMBL" id="JBBNIN010000008">
    <property type="protein sequence ID" value="MEQ2710899.1"/>
    <property type="molecule type" value="Genomic_DNA"/>
</dbReference>
<protein>
    <submittedName>
        <fullName evidence="3">CpaF family protein</fullName>
    </submittedName>
</protein>
<dbReference type="Pfam" id="PF00437">
    <property type="entry name" value="T2SSE"/>
    <property type="match status" value="1"/>
</dbReference>
<evidence type="ECO:0000313" key="4">
    <source>
        <dbReference type="Proteomes" id="UP001482154"/>
    </source>
</evidence>
<dbReference type="Proteomes" id="UP001482154">
    <property type="component" value="Unassembled WGS sequence"/>
</dbReference>
<feature type="domain" description="Bacterial type II secretion system protein E" evidence="2">
    <location>
        <begin position="63"/>
        <end position="340"/>
    </location>
</feature>
<evidence type="ECO:0000313" key="3">
    <source>
        <dbReference type="EMBL" id="MEQ2710899.1"/>
    </source>
</evidence>